<keyword evidence="2" id="KW-1185">Reference proteome</keyword>
<dbReference type="EMBL" id="KK786737">
    <property type="protein sequence ID" value="KDO39305.1"/>
    <property type="molecule type" value="Genomic_DNA"/>
</dbReference>
<feature type="non-terminal residue" evidence="1">
    <location>
        <position position="15"/>
    </location>
</feature>
<protein>
    <submittedName>
        <fullName evidence="1">Uncharacterized protein</fullName>
    </submittedName>
</protein>
<dbReference type="Proteomes" id="UP000027120">
    <property type="component" value="Unassembled WGS sequence"/>
</dbReference>
<organism evidence="1 2">
    <name type="scientific">Citrus sinensis</name>
    <name type="common">Sweet orange</name>
    <name type="synonym">Citrus aurantium var. sinensis</name>
    <dbReference type="NCBI Taxonomy" id="2711"/>
    <lineage>
        <taxon>Eukaryota</taxon>
        <taxon>Viridiplantae</taxon>
        <taxon>Streptophyta</taxon>
        <taxon>Embryophyta</taxon>
        <taxon>Tracheophyta</taxon>
        <taxon>Spermatophyta</taxon>
        <taxon>Magnoliopsida</taxon>
        <taxon>eudicotyledons</taxon>
        <taxon>Gunneridae</taxon>
        <taxon>Pentapetalae</taxon>
        <taxon>rosids</taxon>
        <taxon>malvids</taxon>
        <taxon>Sapindales</taxon>
        <taxon>Rutaceae</taxon>
        <taxon>Aurantioideae</taxon>
        <taxon>Citrus</taxon>
    </lineage>
</organism>
<sequence>MAEVGLAAFSSIVAE</sequence>
<evidence type="ECO:0000313" key="1">
    <source>
        <dbReference type="EMBL" id="KDO39305.1"/>
    </source>
</evidence>
<proteinExistence type="predicted"/>
<gene>
    <name evidence="1" type="ORF">CISIN_1g0073712mg</name>
</gene>
<evidence type="ECO:0000313" key="2">
    <source>
        <dbReference type="Proteomes" id="UP000027120"/>
    </source>
</evidence>
<reference evidence="1 2" key="1">
    <citation type="submission" date="2014-04" db="EMBL/GenBank/DDBJ databases">
        <authorList>
            <consortium name="International Citrus Genome Consortium"/>
            <person name="Gmitter F."/>
            <person name="Chen C."/>
            <person name="Farmerie W."/>
            <person name="Harkins T."/>
            <person name="Desany B."/>
            <person name="Mohiuddin M."/>
            <person name="Kodira C."/>
            <person name="Borodovsky M."/>
            <person name="Lomsadze A."/>
            <person name="Burns P."/>
            <person name="Jenkins J."/>
            <person name="Prochnik S."/>
            <person name="Shu S."/>
            <person name="Chapman J."/>
            <person name="Pitluck S."/>
            <person name="Schmutz J."/>
            <person name="Rokhsar D."/>
        </authorList>
    </citation>
    <scope>NUCLEOTIDE SEQUENCE</scope>
</reference>
<name>A0A067DCM9_CITSI</name>
<accession>A0A067DCM9</accession>